<keyword evidence="2" id="KW-0808">Transferase</keyword>
<dbReference type="AlphaFoldDB" id="A0A0M2HMI8"/>
<dbReference type="PATRIC" id="fig|273678.4.peg.1542"/>
<dbReference type="Pfam" id="PF13508">
    <property type="entry name" value="Acetyltransf_7"/>
    <property type="match status" value="1"/>
</dbReference>
<keyword evidence="3" id="KW-1185">Reference proteome</keyword>
<protein>
    <submittedName>
        <fullName evidence="2">Acetyltransferase (GNAT) family protein</fullName>
    </submittedName>
</protein>
<evidence type="ECO:0000313" key="2">
    <source>
        <dbReference type="EMBL" id="KJL47916.1"/>
    </source>
</evidence>
<dbReference type="Proteomes" id="UP000033900">
    <property type="component" value="Unassembled WGS sequence"/>
</dbReference>
<dbReference type="SUPFAM" id="SSF55729">
    <property type="entry name" value="Acyl-CoA N-acyltransferases (Nat)"/>
    <property type="match status" value="1"/>
</dbReference>
<sequence>MWAHILRLDPAPGRIVVAERDGRVAGFAFAGSAQHPDARKNTEPARDLHLFSIYLLADEHGAGAGHALLEATIGQNPAQLWVIGANEHARRFYERHGFEPDGCMVEDPELNGIVEFRMVR</sequence>
<evidence type="ECO:0000259" key="1">
    <source>
        <dbReference type="PROSITE" id="PS51186"/>
    </source>
</evidence>
<evidence type="ECO:0000313" key="3">
    <source>
        <dbReference type="Proteomes" id="UP000033900"/>
    </source>
</evidence>
<feature type="domain" description="N-acetyltransferase" evidence="1">
    <location>
        <begin position="1"/>
        <end position="120"/>
    </location>
</feature>
<comment type="caution">
    <text evidence="2">The sequence shown here is derived from an EMBL/GenBank/DDBJ whole genome shotgun (WGS) entry which is preliminary data.</text>
</comment>
<gene>
    <name evidence="2" type="ORF">RS84_01544</name>
</gene>
<reference evidence="2 3" key="1">
    <citation type="submission" date="2015-02" db="EMBL/GenBank/DDBJ databases">
        <title>Draft genome sequences of ten Microbacterium spp. with emphasis on heavy metal contaminated environments.</title>
        <authorList>
            <person name="Corretto E."/>
        </authorList>
    </citation>
    <scope>NUCLEOTIDE SEQUENCE [LARGE SCALE GENOMIC DNA]</scope>
    <source>
        <strain evidence="2 3">SA35</strain>
    </source>
</reference>
<dbReference type="STRING" id="273678.RS84_01544"/>
<dbReference type="PROSITE" id="PS51186">
    <property type="entry name" value="GNAT"/>
    <property type="match status" value="1"/>
</dbReference>
<organism evidence="2 3">
    <name type="scientific">Microbacterium hydrocarbonoxydans</name>
    <dbReference type="NCBI Taxonomy" id="273678"/>
    <lineage>
        <taxon>Bacteria</taxon>
        <taxon>Bacillati</taxon>
        <taxon>Actinomycetota</taxon>
        <taxon>Actinomycetes</taxon>
        <taxon>Micrococcales</taxon>
        <taxon>Microbacteriaceae</taxon>
        <taxon>Microbacterium</taxon>
    </lineage>
</organism>
<dbReference type="InterPro" id="IPR016181">
    <property type="entry name" value="Acyl_CoA_acyltransferase"/>
</dbReference>
<dbReference type="InterPro" id="IPR000182">
    <property type="entry name" value="GNAT_dom"/>
</dbReference>
<proteinExistence type="predicted"/>
<dbReference type="GO" id="GO:0016747">
    <property type="term" value="F:acyltransferase activity, transferring groups other than amino-acyl groups"/>
    <property type="evidence" value="ECO:0007669"/>
    <property type="project" value="InterPro"/>
</dbReference>
<dbReference type="EMBL" id="JYJB01000008">
    <property type="protein sequence ID" value="KJL47916.1"/>
    <property type="molecule type" value="Genomic_DNA"/>
</dbReference>
<dbReference type="Gene3D" id="3.40.630.30">
    <property type="match status" value="1"/>
</dbReference>
<accession>A0A0M2HMI8</accession>
<name>A0A0M2HMI8_9MICO</name>
<dbReference type="CDD" id="cd04301">
    <property type="entry name" value="NAT_SF"/>
    <property type="match status" value="1"/>
</dbReference>